<gene>
    <name evidence="8" type="primary">fliQ</name>
    <name evidence="8" type="ORF">jaqu_40940</name>
</gene>
<dbReference type="EMBL" id="JYFE01000081">
    <property type="protein sequence ID" value="KIT14300.1"/>
    <property type="molecule type" value="Genomic_DNA"/>
</dbReference>
<dbReference type="PANTHER" id="PTHR34040:SF2">
    <property type="entry name" value="FLAGELLAR BIOSYNTHETIC PROTEIN FLIQ"/>
    <property type="match status" value="1"/>
</dbReference>
<dbReference type="Pfam" id="PF01313">
    <property type="entry name" value="Bac_export_3"/>
    <property type="match status" value="1"/>
</dbReference>
<dbReference type="AlphaFoldDB" id="A0A0D1EEI6"/>
<organism evidence="8 9">
    <name type="scientific">Jannaschia aquimarina</name>
    <dbReference type="NCBI Taxonomy" id="935700"/>
    <lineage>
        <taxon>Bacteria</taxon>
        <taxon>Pseudomonadati</taxon>
        <taxon>Pseudomonadota</taxon>
        <taxon>Alphaproteobacteria</taxon>
        <taxon>Rhodobacterales</taxon>
        <taxon>Roseobacteraceae</taxon>
        <taxon>Jannaschia</taxon>
    </lineage>
</organism>
<evidence type="ECO:0000256" key="7">
    <source>
        <dbReference type="SAM" id="Phobius"/>
    </source>
</evidence>
<feature type="transmembrane region" description="Helical" evidence="7">
    <location>
        <begin position="12"/>
        <end position="35"/>
    </location>
</feature>
<evidence type="ECO:0000256" key="5">
    <source>
        <dbReference type="ARBA" id="ARBA00022989"/>
    </source>
</evidence>
<evidence type="ECO:0000256" key="3">
    <source>
        <dbReference type="ARBA" id="ARBA00022475"/>
    </source>
</evidence>
<evidence type="ECO:0000313" key="8">
    <source>
        <dbReference type="EMBL" id="KIT14300.1"/>
    </source>
</evidence>
<dbReference type="PATRIC" id="fig|935700.4.peg.4220"/>
<keyword evidence="4 7" id="KW-0812">Transmembrane</keyword>
<comment type="caution">
    <text evidence="8">The sequence shown here is derived from an EMBL/GenBank/DDBJ whole genome shotgun (WGS) entry which is preliminary data.</text>
</comment>
<evidence type="ECO:0000256" key="1">
    <source>
        <dbReference type="ARBA" id="ARBA00004651"/>
    </source>
</evidence>
<keyword evidence="5 7" id="KW-1133">Transmembrane helix</keyword>
<evidence type="ECO:0000256" key="4">
    <source>
        <dbReference type="ARBA" id="ARBA00022692"/>
    </source>
</evidence>
<evidence type="ECO:0000256" key="2">
    <source>
        <dbReference type="ARBA" id="ARBA00006156"/>
    </source>
</evidence>
<dbReference type="STRING" id="935700.jaqu_40940"/>
<evidence type="ECO:0000256" key="6">
    <source>
        <dbReference type="ARBA" id="ARBA00023136"/>
    </source>
</evidence>
<comment type="similarity">
    <text evidence="2">Belongs to the FliQ/MopD/SpaQ family.</text>
</comment>
<name>A0A0D1EEI6_9RHOB</name>
<proteinExistence type="inferred from homology"/>
<keyword evidence="3" id="KW-1003">Cell membrane</keyword>
<comment type="subcellular location">
    <subcellularLocation>
        <location evidence="1">Cell membrane</location>
        <topology evidence="1">Multi-pass membrane protein</topology>
    </subcellularLocation>
</comment>
<reference evidence="8 9" key="1">
    <citation type="submission" date="2015-02" db="EMBL/GenBank/DDBJ databases">
        <title>Genome Sequence of Jannaschia aquimarina DSM28248, a member of the Roseobacter clade.</title>
        <authorList>
            <person name="Voget S."/>
            <person name="Daniel R."/>
        </authorList>
    </citation>
    <scope>NUCLEOTIDE SEQUENCE [LARGE SCALE GENOMIC DNA]</scope>
    <source>
        <strain evidence="8 9">GSW-M26</strain>
    </source>
</reference>
<dbReference type="InterPro" id="IPR002191">
    <property type="entry name" value="Bac_export_3"/>
</dbReference>
<feature type="transmembrane region" description="Helical" evidence="7">
    <location>
        <begin position="56"/>
        <end position="77"/>
    </location>
</feature>
<dbReference type="GO" id="GO:0009306">
    <property type="term" value="P:protein secretion"/>
    <property type="evidence" value="ECO:0007669"/>
    <property type="project" value="InterPro"/>
</dbReference>
<dbReference type="PRINTS" id="PR00952">
    <property type="entry name" value="TYPE3IMQPROT"/>
</dbReference>
<dbReference type="PANTHER" id="PTHR34040">
    <property type="entry name" value="FLAGELLAR BIOSYNTHETIC PROTEIN FLIQ"/>
    <property type="match status" value="1"/>
</dbReference>
<evidence type="ECO:0000313" key="9">
    <source>
        <dbReference type="Proteomes" id="UP000032232"/>
    </source>
</evidence>
<dbReference type="PIRSF" id="PIRSF004669">
    <property type="entry name" value="FliQ"/>
    <property type="match status" value="1"/>
</dbReference>
<accession>A0A0D1EEI6</accession>
<sequence length="88" mass="9296">MSDALFFDTLQQGLWAAVMVSAPILAAALVVGLAIGLIQALTSVQEMTLTFVPKMAAMLAVFWVSMGFMTLTLGNYFRGTLLPLIAGG</sequence>
<dbReference type="GO" id="GO:0005886">
    <property type="term" value="C:plasma membrane"/>
    <property type="evidence" value="ECO:0007669"/>
    <property type="project" value="UniProtKB-SubCell"/>
</dbReference>
<protein>
    <submittedName>
        <fullName evidence="8">FliQ protein</fullName>
    </submittedName>
</protein>
<keyword evidence="6 7" id="KW-0472">Membrane</keyword>
<dbReference type="Proteomes" id="UP000032232">
    <property type="component" value="Unassembled WGS sequence"/>
</dbReference>
<keyword evidence="9" id="KW-1185">Reference proteome</keyword>